<dbReference type="PROSITE" id="PS50949">
    <property type="entry name" value="HTH_GNTR"/>
    <property type="match status" value="1"/>
</dbReference>
<evidence type="ECO:0000256" key="4">
    <source>
        <dbReference type="SAM" id="MobiDB-lite"/>
    </source>
</evidence>
<organism evidence="6 7">
    <name type="scientific">Arthrobacter silviterrae</name>
    <dbReference type="NCBI Taxonomy" id="2026658"/>
    <lineage>
        <taxon>Bacteria</taxon>
        <taxon>Bacillati</taxon>
        <taxon>Actinomycetota</taxon>
        <taxon>Actinomycetes</taxon>
        <taxon>Micrococcales</taxon>
        <taxon>Micrococcaceae</taxon>
        <taxon>Arthrobacter</taxon>
    </lineage>
</organism>
<sequence length="263" mass="28467">MKLPLHQQLRDEFRHRIETGEWAEGTPVPSEAQLCREFGASRGPVRQALAALRAEQVITGGRGKPPVVRAAVASQSVETFMSFTEWAESIGKEPGQRTVEIARREAGPLVAEQLLVSAGEPVVSLLRLRSLDGEPAMVERSHFVPEAGNPLFDFDTSSGSTFRFLLSVGVDLHSARHIIDAVAADAVDASLLGIPEGSPLLRERRVTFSTEGTPLEFADDRYRPELANFMVHNTLHGRAPVARVQSTRPPAPAAGQPSAGENP</sequence>
<name>A0ABX0DDB3_9MICC</name>
<dbReference type="PANTHER" id="PTHR44846:SF1">
    <property type="entry name" value="MANNOSYL-D-GLYCERATE TRANSPORT_METABOLISM SYSTEM REPRESSOR MNGR-RELATED"/>
    <property type="match status" value="1"/>
</dbReference>
<evidence type="ECO:0000256" key="1">
    <source>
        <dbReference type="ARBA" id="ARBA00023015"/>
    </source>
</evidence>
<dbReference type="Gene3D" id="1.10.10.10">
    <property type="entry name" value="Winged helix-like DNA-binding domain superfamily/Winged helix DNA-binding domain"/>
    <property type="match status" value="1"/>
</dbReference>
<dbReference type="CDD" id="cd07377">
    <property type="entry name" value="WHTH_GntR"/>
    <property type="match status" value="1"/>
</dbReference>
<dbReference type="InterPro" id="IPR050679">
    <property type="entry name" value="Bact_HTH_transcr_reg"/>
</dbReference>
<dbReference type="PANTHER" id="PTHR44846">
    <property type="entry name" value="MANNOSYL-D-GLYCERATE TRANSPORT/METABOLISM SYSTEM REPRESSOR MNGR-RELATED"/>
    <property type="match status" value="1"/>
</dbReference>
<comment type="caution">
    <text evidence="6">The sequence shown here is derived from an EMBL/GenBank/DDBJ whole genome shotgun (WGS) entry which is preliminary data.</text>
</comment>
<dbReference type="EMBL" id="JAAKZI010000032">
    <property type="protein sequence ID" value="NGN84892.1"/>
    <property type="molecule type" value="Genomic_DNA"/>
</dbReference>
<dbReference type="InterPro" id="IPR036388">
    <property type="entry name" value="WH-like_DNA-bd_sf"/>
</dbReference>
<dbReference type="SUPFAM" id="SSF64288">
    <property type="entry name" value="Chorismate lyase-like"/>
    <property type="match status" value="1"/>
</dbReference>
<proteinExistence type="predicted"/>
<gene>
    <name evidence="6" type="ORF">G6N77_15735</name>
</gene>
<dbReference type="Pfam" id="PF00392">
    <property type="entry name" value="GntR"/>
    <property type="match status" value="1"/>
</dbReference>
<dbReference type="InterPro" id="IPR036390">
    <property type="entry name" value="WH_DNA-bd_sf"/>
</dbReference>
<dbReference type="SMART" id="SM00345">
    <property type="entry name" value="HTH_GNTR"/>
    <property type="match status" value="1"/>
</dbReference>
<reference evidence="6 7" key="1">
    <citation type="submission" date="2020-02" db="EMBL/GenBank/DDBJ databases">
        <title>Genome sequence of the type strain DSM 27180 of Arthrobacter silviterrae.</title>
        <authorList>
            <person name="Gao J."/>
            <person name="Sun J."/>
        </authorList>
    </citation>
    <scope>NUCLEOTIDE SEQUENCE [LARGE SCALE GENOMIC DNA]</scope>
    <source>
        <strain evidence="6 7">DSM 27180</strain>
    </source>
</reference>
<evidence type="ECO:0000256" key="2">
    <source>
        <dbReference type="ARBA" id="ARBA00023125"/>
    </source>
</evidence>
<dbReference type="SUPFAM" id="SSF46785">
    <property type="entry name" value="Winged helix' DNA-binding domain"/>
    <property type="match status" value="1"/>
</dbReference>
<keyword evidence="7" id="KW-1185">Reference proteome</keyword>
<keyword evidence="3" id="KW-0804">Transcription</keyword>
<dbReference type="Proteomes" id="UP000479226">
    <property type="component" value="Unassembled WGS sequence"/>
</dbReference>
<evidence type="ECO:0000256" key="3">
    <source>
        <dbReference type="ARBA" id="ARBA00023163"/>
    </source>
</evidence>
<dbReference type="Pfam" id="PF07702">
    <property type="entry name" value="UTRA"/>
    <property type="match status" value="1"/>
</dbReference>
<dbReference type="Gene3D" id="3.40.1410.10">
    <property type="entry name" value="Chorismate lyase-like"/>
    <property type="match status" value="1"/>
</dbReference>
<feature type="compositionally biased region" description="Low complexity" evidence="4">
    <location>
        <begin position="253"/>
        <end position="263"/>
    </location>
</feature>
<accession>A0ABX0DDB3</accession>
<dbReference type="InterPro" id="IPR028978">
    <property type="entry name" value="Chorismate_lyase_/UTRA_dom_sf"/>
</dbReference>
<dbReference type="PRINTS" id="PR00035">
    <property type="entry name" value="HTHGNTR"/>
</dbReference>
<dbReference type="InterPro" id="IPR000524">
    <property type="entry name" value="Tscrpt_reg_HTH_GntR"/>
</dbReference>
<keyword evidence="1" id="KW-0805">Transcription regulation</keyword>
<evidence type="ECO:0000313" key="7">
    <source>
        <dbReference type="Proteomes" id="UP000479226"/>
    </source>
</evidence>
<keyword evidence="2" id="KW-0238">DNA-binding</keyword>
<dbReference type="RefSeq" id="WP_165183118.1">
    <property type="nucleotide sequence ID" value="NZ_JAAKZI010000032.1"/>
</dbReference>
<evidence type="ECO:0000313" key="6">
    <source>
        <dbReference type="EMBL" id="NGN84892.1"/>
    </source>
</evidence>
<feature type="domain" description="HTH gntR-type" evidence="5">
    <location>
        <begin position="3"/>
        <end position="71"/>
    </location>
</feature>
<dbReference type="SMART" id="SM00866">
    <property type="entry name" value="UTRA"/>
    <property type="match status" value="1"/>
</dbReference>
<feature type="region of interest" description="Disordered" evidence="4">
    <location>
        <begin position="241"/>
        <end position="263"/>
    </location>
</feature>
<evidence type="ECO:0000259" key="5">
    <source>
        <dbReference type="PROSITE" id="PS50949"/>
    </source>
</evidence>
<protein>
    <submittedName>
        <fullName evidence="6">GntR family transcriptional regulator</fullName>
    </submittedName>
</protein>
<dbReference type="InterPro" id="IPR011663">
    <property type="entry name" value="UTRA"/>
</dbReference>